<name>B2HDE9_MYCMM</name>
<evidence type="ECO:0000313" key="6">
    <source>
        <dbReference type="Proteomes" id="UP000001190"/>
    </source>
</evidence>
<evidence type="ECO:0000256" key="2">
    <source>
        <dbReference type="ARBA" id="ARBA00023125"/>
    </source>
</evidence>
<dbReference type="InterPro" id="IPR009057">
    <property type="entry name" value="Homeodomain-like_sf"/>
</dbReference>
<dbReference type="InterPro" id="IPR035418">
    <property type="entry name" value="AraC-bd_2"/>
</dbReference>
<accession>B2HDE9</accession>
<keyword evidence="3" id="KW-0804">Transcription</keyword>
<dbReference type="PROSITE" id="PS01124">
    <property type="entry name" value="HTH_ARAC_FAMILY_2"/>
    <property type="match status" value="1"/>
</dbReference>
<dbReference type="Gene3D" id="1.10.10.60">
    <property type="entry name" value="Homeodomain-like"/>
    <property type="match status" value="1"/>
</dbReference>
<evidence type="ECO:0000259" key="4">
    <source>
        <dbReference type="PROSITE" id="PS01124"/>
    </source>
</evidence>
<keyword evidence="1" id="KW-0805">Transcription regulation</keyword>
<reference evidence="5 6" key="1">
    <citation type="journal article" date="2008" name="Genome Res.">
        <title>Insights from the complete genome sequence of Mycobacterium marinum on the evolution of Mycobacterium tuberculosis.</title>
        <authorList>
            <person name="Stinear T.P."/>
            <person name="Seemann T."/>
            <person name="Harrison P.F."/>
            <person name="Jenkin G.A."/>
            <person name="Davies J.K."/>
            <person name="Johnson P.D."/>
            <person name="Abdellah Z."/>
            <person name="Arrowsmith C."/>
            <person name="Chillingworth T."/>
            <person name="Churcher C."/>
            <person name="Clarke K."/>
            <person name="Cronin A."/>
            <person name="Davis P."/>
            <person name="Goodhead I."/>
            <person name="Holroyd N."/>
            <person name="Jagels K."/>
            <person name="Lord A."/>
            <person name="Moule S."/>
            <person name="Mungall K."/>
            <person name="Norbertczak H."/>
            <person name="Quail M.A."/>
            <person name="Rabbinowitsch E."/>
            <person name="Walker D."/>
            <person name="White B."/>
            <person name="Whitehead S."/>
            <person name="Small P.L."/>
            <person name="Brosch R."/>
            <person name="Ramakrishnan L."/>
            <person name="Fischbach M.A."/>
            <person name="Parkhill J."/>
            <person name="Cole S.T."/>
        </authorList>
    </citation>
    <scope>NUCLEOTIDE SEQUENCE [LARGE SCALE GENOMIC DNA]</scope>
    <source>
        <strain evidence="6">ATCC BAA-535 / M</strain>
    </source>
</reference>
<protein>
    <submittedName>
        <fullName evidence="5">Transcriptional regulatory protein</fullName>
    </submittedName>
</protein>
<keyword evidence="2" id="KW-0238">DNA-binding</keyword>
<dbReference type="GO" id="GO:0043565">
    <property type="term" value="F:sequence-specific DNA binding"/>
    <property type="evidence" value="ECO:0007669"/>
    <property type="project" value="InterPro"/>
</dbReference>
<dbReference type="PANTHER" id="PTHR46796">
    <property type="entry name" value="HTH-TYPE TRANSCRIPTIONAL ACTIVATOR RHAS-RELATED"/>
    <property type="match status" value="1"/>
</dbReference>
<organism evidence="5 6">
    <name type="scientific">Mycobacterium marinum (strain ATCC BAA-535 / M)</name>
    <dbReference type="NCBI Taxonomy" id="216594"/>
    <lineage>
        <taxon>Bacteria</taxon>
        <taxon>Bacillati</taxon>
        <taxon>Actinomycetota</taxon>
        <taxon>Actinomycetes</taxon>
        <taxon>Mycobacteriales</taxon>
        <taxon>Mycobacteriaceae</taxon>
        <taxon>Mycobacterium</taxon>
        <taxon>Mycobacterium ulcerans group</taxon>
    </lineage>
</organism>
<dbReference type="InterPro" id="IPR018060">
    <property type="entry name" value="HTH_AraC"/>
</dbReference>
<evidence type="ECO:0000256" key="3">
    <source>
        <dbReference type="ARBA" id="ARBA00023163"/>
    </source>
</evidence>
<dbReference type="Pfam" id="PF14525">
    <property type="entry name" value="AraC_binding_2"/>
    <property type="match status" value="1"/>
</dbReference>
<dbReference type="InterPro" id="IPR020449">
    <property type="entry name" value="Tscrpt_reg_AraC-type_HTH"/>
</dbReference>
<gene>
    <name evidence="5" type="ordered locus">MMAR_4426</name>
</gene>
<evidence type="ECO:0000256" key="1">
    <source>
        <dbReference type="ARBA" id="ARBA00023015"/>
    </source>
</evidence>
<dbReference type="InterPro" id="IPR050204">
    <property type="entry name" value="AraC_XylS_family_regulators"/>
</dbReference>
<dbReference type="SMART" id="SM00342">
    <property type="entry name" value="HTH_ARAC"/>
    <property type="match status" value="1"/>
</dbReference>
<dbReference type="AlphaFoldDB" id="B2HDE9"/>
<keyword evidence="6" id="KW-1185">Reference proteome</keyword>
<dbReference type="KEGG" id="mmi:MMAR_4426"/>
<dbReference type="PANTHER" id="PTHR46796:SF6">
    <property type="entry name" value="ARAC SUBFAMILY"/>
    <property type="match status" value="1"/>
</dbReference>
<dbReference type="HOGENOM" id="CLU_049704_4_1_11"/>
<feature type="domain" description="HTH araC/xylS-type" evidence="4">
    <location>
        <begin position="242"/>
        <end position="343"/>
    </location>
</feature>
<dbReference type="GO" id="GO:0003700">
    <property type="term" value="F:DNA-binding transcription factor activity"/>
    <property type="evidence" value="ECO:0007669"/>
    <property type="project" value="InterPro"/>
</dbReference>
<dbReference type="eggNOG" id="COG2207">
    <property type="taxonomic scope" value="Bacteria"/>
</dbReference>
<proteinExistence type="predicted"/>
<sequence length="356" mass="38701">MTSAEQVAAKPGMARRRVGGIMVNPSRPGQRCAATSARRNERFEAFQHAISQTFVPLALCVDDVGTFRGQVRSASLGTVQLSDVRVGNDVLVRRTAKLINHSAPDYLKVAMPLNGKCVVTQDGHEETLAPRDFAVYDTTRPYSLAFSGAYRALVIMFPRDQVRLSSAELTRLTARRLNGRDGLGAPVSAFLAEMGNRLDDANTAGTLYLADAVLDMLAASFAAQLSDETGGNAARGTRGLALRIRAFIESRLGDPGLDVSTIAAAHHVSVRYLQKLFESQGQTVTGWIRDRRIEHCRRDLEDHRLAEVPVSSIAARWGLVNASHFSRLFKAVHGSSPAEYRAQVSLRSPSASTDRG</sequence>
<dbReference type="OrthoDB" id="9799345at2"/>
<dbReference type="STRING" id="216594.MMAR_4426"/>
<dbReference type="Proteomes" id="UP000001190">
    <property type="component" value="Chromosome"/>
</dbReference>
<evidence type="ECO:0000313" key="5">
    <source>
        <dbReference type="EMBL" id="ACC42833.1"/>
    </source>
</evidence>
<dbReference type="SUPFAM" id="SSF46689">
    <property type="entry name" value="Homeodomain-like"/>
    <property type="match status" value="1"/>
</dbReference>
<dbReference type="Pfam" id="PF12833">
    <property type="entry name" value="HTH_18"/>
    <property type="match status" value="1"/>
</dbReference>
<dbReference type="EMBL" id="CP000854">
    <property type="protein sequence ID" value="ACC42833.1"/>
    <property type="molecule type" value="Genomic_DNA"/>
</dbReference>
<dbReference type="PRINTS" id="PR00032">
    <property type="entry name" value="HTHARAC"/>
</dbReference>